<comment type="caution">
    <text evidence="2">The sequence shown here is derived from an EMBL/GenBank/DDBJ whole genome shotgun (WGS) entry which is preliminary data.</text>
</comment>
<proteinExistence type="predicted"/>
<dbReference type="EMBL" id="MHVG01000024">
    <property type="protein sequence ID" value="OHA89841.1"/>
    <property type="molecule type" value="Genomic_DNA"/>
</dbReference>
<name>A0A1G2SZP1_9BACT</name>
<dbReference type="AlphaFoldDB" id="A0A1G2SZP1"/>
<dbReference type="Proteomes" id="UP000178538">
    <property type="component" value="Unassembled WGS sequence"/>
</dbReference>
<dbReference type="STRING" id="1802737.A2832_00945"/>
<gene>
    <name evidence="2" type="ORF">A2832_00945</name>
</gene>
<evidence type="ECO:0000256" key="1">
    <source>
        <dbReference type="SAM" id="Phobius"/>
    </source>
</evidence>
<reference evidence="2 3" key="1">
    <citation type="journal article" date="2016" name="Nat. Commun.">
        <title>Thousands of microbial genomes shed light on interconnected biogeochemical processes in an aquifer system.</title>
        <authorList>
            <person name="Anantharaman K."/>
            <person name="Brown C.T."/>
            <person name="Hug L.A."/>
            <person name="Sharon I."/>
            <person name="Castelle C.J."/>
            <person name="Probst A.J."/>
            <person name="Thomas B.C."/>
            <person name="Singh A."/>
            <person name="Wilkins M.J."/>
            <person name="Karaoz U."/>
            <person name="Brodie E.L."/>
            <person name="Williams K.H."/>
            <person name="Hubbard S.S."/>
            <person name="Banfield J.F."/>
        </authorList>
    </citation>
    <scope>NUCLEOTIDE SEQUENCE [LARGE SCALE GENOMIC DNA]</scope>
</reference>
<sequence length="61" mass="7130">MEKNRGFIGKLILIIIGLALLKYFFDWSIFDAIESERGKEVVAYIKNIITYIWNEIFSKAS</sequence>
<keyword evidence="1" id="KW-0472">Membrane</keyword>
<keyword evidence="1" id="KW-1133">Transmembrane helix</keyword>
<evidence type="ECO:0000313" key="3">
    <source>
        <dbReference type="Proteomes" id="UP000178538"/>
    </source>
</evidence>
<evidence type="ECO:0000313" key="2">
    <source>
        <dbReference type="EMBL" id="OHA89841.1"/>
    </source>
</evidence>
<feature type="transmembrane region" description="Helical" evidence="1">
    <location>
        <begin position="7"/>
        <end position="25"/>
    </location>
</feature>
<accession>A0A1G2SZP1</accession>
<organism evidence="2 3">
    <name type="scientific">Candidatus Zambryskibacteria bacterium RIFCSPHIGHO2_01_FULL_44_22b</name>
    <dbReference type="NCBI Taxonomy" id="1802737"/>
    <lineage>
        <taxon>Bacteria</taxon>
        <taxon>Candidatus Zambryskiibacteriota</taxon>
    </lineage>
</organism>
<protein>
    <submittedName>
        <fullName evidence="2">Uncharacterized protein</fullName>
    </submittedName>
</protein>
<keyword evidence="1" id="KW-0812">Transmembrane</keyword>